<dbReference type="EMBL" id="MN739753">
    <property type="protein sequence ID" value="QHT25012.1"/>
    <property type="molecule type" value="Genomic_DNA"/>
</dbReference>
<dbReference type="PANTHER" id="PTHR16222:SF24">
    <property type="entry name" value="ADP-RIBOSYLHYDROLASE ARH3"/>
    <property type="match status" value="1"/>
</dbReference>
<dbReference type="Gene3D" id="1.10.4080.10">
    <property type="entry name" value="ADP-ribosylation/Crystallin J1"/>
    <property type="match status" value="1"/>
</dbReference>
<organism evidence="3">
    <name type="scientific">viral metagenome</name>
    <dbReference type="NCBI Taxonomy" id="1070528"/>
    <lineage>
        <taxon>unclassified sequences</taxon>
        <taxon>metagenomes</taxon>
        <taxon>organismal metagenomes</taxon>
    </lineage>
</organism>
<keyword evidence="2" id="KW-0378">Hydrolase</keyword>
<dbReference type="PANTHER" id="PTHR16222">
    <property type="entry name" value="ADP-RIBOSYLGLYCOHYDROLASE"/>
    <property type="match status" value="1"/>
</dbReference>
<protein>
    <recommendedName>
        <fullName evidence="4">ADP-ribosylglycohydrolase</fullName>
    </recommendedName>
</protein>
<sequence>MDQQVLFRKFYGVILGLVVGDTLGAPYENYPGDICSNPVPIQKGALYTDDSEMTLNGLSSIIESKGINGYNLAVKYCNFNVGAIRKYGIATLKILDIIKENPSAYKDVYKRFYMEGSFGNGGLMRISPFVLWSYDLDNSELIHNIRTGLEITHLHAYSIESCMIYAKILQYLLTTSLESVKDQQIIGIAKMEAKTSLLIFKLDLISQNLDTPFYINTYRQVASQICSDPLHSFDTLALVLWTFLYLDHRLEPVEMLYEIIKLNKDSDTSAAILGSLLGAKYGVNWIPNQWIFNLEKSELILDLLRKFILLKFKTSKV</sequence>
<evidence type="ECO:0000313" key="3">
    <source>
        <dbReference type="EMBL" id="QHT25012.1"/>
    </source>
</evidence>
<evidence type="ECO:0000256" key="1">
    <source>
        <dbReference type="ARBA" id="ARBA00010702"/>
    </source>
</evidence>
<accession>A0A6C0E8F0</accession>
<evidence type="ECO:0000256" key="2">
    <source>
        <dbReference type="ARBA" id="ARBA00022801"/>
    </source>
</evidence>
<dbReference type="AlphaFoldDB" id="A0A6C0E8F0"/>
<proteinExistence type="inferred from homology"/>
<dbReference type="Pfam" id="PF03747">
    <property type="entry name" value="ADP_ribosyl_GH"/>
    <property type="match status" value="1"/>
</dbReference>
<evidence type="ECO:0008006" key="4">
    <source>
        <dbReference type="Google" id="ProtNLM"/>
    </source>
</evidence>
<dbReference type="InterPro" id="IPR036705">
    <property type="entry name" value="Ribosyl_crysJ1_sf"/>
</dbReference>
<comment type="similarity">
    <text evidence="1">Belongs to the ADP-ribosylglycohydrolase family.</text>
</comment>
<dbReference type="InterPro" id="IPR050792">
    <property type="entry name" value="ADP-ribosylglycohydrolase"/>
</dbReference>
<dbReference type="SUPFAM" id="SSF101478">
    <property type="entry name" value="ADP-ribosylglycohydrolase"/>
    <property type="match status" value="1"/>
</dbReference>
<dbReference type="InterPro" id="IPR005502">
    <property type="entry name" value="Ribosyl_crysJ1"/>
</dbReference>
<dbReference type="GO" id="GO:0016787">
    <property type="term" value="F:hydrolase activity"/>
    <property type="evidence" value="ECO:0007669"/>
    <property type="project" value="UniProtKB-KW"/>
</dbReference>
<reference evidence="3" key="1">
    <citation type="journal article" date="2020" name="Nature">
        <title>Giant virus diversity and host interactions through global metagenomics.</title>
        <authorList>
            <person name="Schulz F."/>
            <person name="Roux S."/>
            <person name="Paez-Espino D."/>
            <person name="Jungbluth S."/>
            <person name="Walsh D.A."/>
            <person name="Denef V.J."/>
            <person name="McMahon K.D."/>
            <person name="Konstantinidis K.T."/>
            <person name="Eloe-Fadrosh E.A."/>
            <person name="Kyrpides N.C."/>
            <person name="Woyke T."/>
        </authorList>
    </citation>
    <scope>NUCLEOTIDE SEQUENCE</scope>
    <source>
        <strain evidence="3">GVMAG-M-3300023179-150</strain>
    </source>
</reference>
<name>A0A6C0E8F0_9ZZZZ</name>